<dbReference type="Proteomes" id="UP001500298">
    <property type="component" value="Unassembled WGS sequence"/>
</dbReference>
<dbReference type="RefSeq" id="WP_345368700.1">
    <property type="nucleotide sequence ID" value="NZ_BAABJX010000006.1"/>
</dbReference>
<organism evidence="1 2">
    <name type="scientific">Algivirga pacifica</name>
    <dbReference type="NCBI Taxonomy" id="1162670"/>
    <lineage>
        <taxon>Bacteria</taxon>
        <taxon>Pseudomonadati</taxon>
        <taxon>Bacteroidota</taxon>
        <taxon>Cytophagia</taxon>
        <taxon>Cytophagales</taxon>
        <taxon>Flammeovirgaceae</taxon>
        <taxon>Algivirga</taxon>
    </lineage>
</organism>
<protein>
    <submittedName>
        <fullName evidence="1">Uncharacterized protein</fullName>
    </submittedName>
</protein>
<evidence type="ECO:0000313" key="2">
    <source>
        <dbReference type="Proteomes" id="UP001500298"/>
    </source>
</evidence>
<reference evidence="2" key="1">
    <citation type="journal article" date="2019" name="Int. J. Syst. Evol. Microbiol.">
        <title>The Global Catalogue of Microorganisms (GCM) 10K type strain sequencing project: providing services to taxonomists for standard genome sequencing and annotation.</title>
        <authorList>
            <consortium name="The Broad Institute Genomics Platform"/>
            <consortium name="The Broad Institute Genome Sequencing Center for Infectious Disease"/>
            <person name="Wu L."/>
            <person name="Ma J."/>
        </authorList>
    </citation>
    <scope>NUCLEOTIDE SEQUENCE [LARGE SCALE GENOMIC DNA]</scope>
    <source>
        <strain evidence="2">JCM 18326</strain>
    </source>
</reference>
<sequence>MNFNTLPFEVRYRLIITASTFVSRIYKKPISYQLYLCKDRWVEVQIDPENNHQIVSIEEIKETHLLYEYCRDVSLSQVGI</sequence>
<comment type="caution">
    <text evidence="1">The sequence shown here is derived from an EMBL/GenBank/DDBJ whole genome shotgun (WGS) entry which is preliminary data.</text>
</comment>
<proteinExistence type="predicted"/>
<dbReference type="EMBL" id="BAABJX010000006">
    <property type="protein sequence ID" value="GAA4822433.1"/>
    <property type="molecule type" value="Genomic_DNA"/>
</dbReference>
<accession>A0ABP9CZC0</accession>
<evidence type="ECO:0000313" key="1">
    <source>
        <dbReference type="EMBL" id="GAA4822433.1"/>
    </source>
</evidence>
<name>A0ABP9CZC0_9BACT</name>
<gene>
    <name evidence="1" type="ORF">GCM10023331_03520</name>
</gene>
<keyword evidence="2" id="KW-1185">Reference proteome</keyword>